<name>A0ABR4NZZ7_9SACH</name>
<comment type="similarity">
    <text evidence="1">Belongs to the sirtuin family. Class I subfamily.</text>
</comment>
<keyword evidence="5" id="KW-0479">Metal-binding</keyword>
<sequence>MLMTSVNLPLTPPSSTKKSVRNDDTTKVAPKRLISQLKRSVRKPRLKYRPTEYSVFSLDDYVDGHKGSKCREEDAEFLRYTLRYSKKMIGVVGAGISVAAGIPDFRSSDGLFNSMKSETLSSGKESFDFNKVYASDERSNIFHDMIVNLHQLSNKSEPTSFHKMLDKLAGEDRLMRLYTQNIDGLDTRLTHLTTKTPLQKPIPRTIQLHGSVEYMECNMCSKLEKFNPVIFQSEEEIVPSCPQCKEFEEVRSIAGLRPKGIGKLRPRVVLYNEVHPEGEMIGDIATNDLKKRIDCLIIAGTSLKIPGVIQMCKRFIEKIQVTNGIVIYMNKDMPSQSLLNTLGHIDLIVLGDCQNVPKLVDC</sequence>
<evidence type="ECO:0000313" key="8">
    <source>
        <dbReference type="EMBL" id="KAL3234901.1"/>
    </source>
</evidence>
<dbReference type="Proteomes" id="UP001623330">
    <property type="component" value="Unassembled WGS sequence"/>
</dbReference>
<dbReference type="InterPro" id="IPR050134">
    <property type="entry name" value="NAD-dep_sirtuin_deacylases"/>
</dbReference>
<dbReference type="Gene3D" id="3.30.1600.10">
    <property type="entry name" value="SIR2/SIRT2 'Small Domain"/>
    <property type="match status" value="1"/>
</dbReference>
<keyword evidence="2" id="KW-0678">Repressor</keyword>
<evidence type="ECO:0000256" key="4">
    <source>
        <dbReference type="ARBA" id="ARBA00023027"/>
    </source>
</evidence>
<evidence type="ECO:0000256" key="1">
    <source>
        <dbReference type="ARBA" id="ARBA00006924"/>
    </source>
</evidence>
<dbReference type="InterPro" id="IPR026591">
    <property type="entry name" value="Sirtuin_cat_small_dom_sf"/>
</dbReference>
<keyword evidence="5" id="KW-0862">Zinc</keyword>
<feature type="binding site" evidence="5">
    <location>
        <position position="241"/>
    </location>
    <ligand>
        <name>Zn(2+)</name>
        <dbReference type="ChEBI" id="CHEBI:29105"/>
    </ligand>
</feature>
<proteinExistence type="inferred from homology"/>
<feature type="compositionally biased region" description="Polar residues" evidence="6">
    <location>
        <begin position="1"/>
        <end position="17"/>
    </location>
</feature>
<evidence type="ECO:0000256" key="3">
    <source>
        <dbReference type="ARBA" id="ARBA00022679"/>
    </source>
</evidence>
<dbReference type="EMBL" id="JBEVYD010000002">
    <property type="protein sequence ID" value="KAL3234901.1"/>
    <property type="molecule type" value="Genomic_DNA"/>
</dbReference>
<dbReference type="Pfam" id="PF02146">
    <property type="entry name" value="SIR2"/>
    <property type="match status" value="1"/>
</dbReference>
<dbReference type="SUPFAM" id="SSF52467">
    <property type="entry name" value="DHS-like NAD/FAD-binding domain"/>
    <property type="match status" value="1"/>
</dbReference>
<keyword evidence="9" id="KW-1185">Reference proteome</keyword>
<feature type="binding site" evidence="5">
    <location>
        <position position="220"/>
    </location>
    <ligand>
        <name>Zn(2+)</name>
        <dbReference type="ChEBI" id="CHEBI:29105"/>
    </ligand>
</feature>
<dbReference type="InterPro" id="IPR029035">
    <property type="entry name" value="DHS-like_NAD/FAD-binding_dom"/>
</dbReference>
<evidence type="ECO:0000256" key="5">
    <source>
        <dbReference type="PROSITE-ProRule" id="PRU00236"/>
    </source>
</evidence>
<gene>
    <name evidence="8" type="ORF">RNJ44_02689</name>
</gene>
<dbReference type="InterPro" id="IPR026590">
    <property type="entry name" value="Ssirtuin_cat_dom"/>
</dbReference>
<keyword evidence="4" id="KW-0520">NAD</keyword>
<feature type="domain" description="Deacetylase sirtuin-type" evidence="7">
    <location>
        <begin position="67"/>
        <end position="362"/>
    </location>
</feature>
<evidence type="ECO:0000256" key="6">
    <source>
        <dbReference type="SAM" id="MobiDB-lite"/>
    </source>
</evidence>
<accession>A0ABR4NZZ7</accession>
<dbReference type="Gene3D" id="3.40.50.1220">
    <property type="entry name" value="TPP-binding domain"/>
    <property type="match status" value="1"/>
</dbReference>
<evidence type="ECO:0000259" key="7">
    <source>
        <dbReference type="PROSITE" id="PS50305"/>
    </source>
</evidence>
<feature type="binding site" evidence="5">
    <location>
        <position position="244"/>
    </location>
    <ligand>
        <name>Zn(2+)</name>
        <dbReference type="ChEBI" id="CHEBI:29105"/>
    </ligand>
</feature>
<dbReference type="InterPro" id="IPR003000">
    <property type="entry name" value="Sirtuin"/>
</dbReference>
<evidence type="ECO:0000256" key="2">
    <source>
        <dbReference type="ARBA" id="ARBA00022491"/>
    </source>
</evidence>
<comment type="caution">
    <text evidence="8">The sequence shown here is derived from an EMBL/GenBank/DDBJ whole genome shotgun (WGS) entry which is preliminary data.</text>
</comment>
<dbReference type="PANTHER" id="PTHR11085:SF15">
    <property type="entry name" value="NAD-DEPENDENT HISTONE DEACETYLASE HST4"/>
    <property type="match status" value="1"/>
</dbReference>
<protein>
    <submittedName>
        <fullName evidence="8">NAD-dependent histone deacetylase HST4</fullName>
    </submittedName>
</protein>
<dbReference type="PANTHER" id="PTHR11085">
    <property type="entry name" value="NAD-DEPENDENT PROTEIN DEACYLASE SIRTUIN-5, MITOCHONDRIAL-RELATED"/>
    <property type="match status" value="1"/>
</dbReference>
<feature type="region of interest" description="Disordered" evidence="6">
    <location>
        <begin position="1"/>
        <end position="27"/>
    </location>
</feature>
<feature type="active site" description="Proton acceptor" evidence="5">
    <location>
        <position position="209"/>
    </location>
</feature>
<evidence type="ECO:0000313" key="9">
    <source>
        <dbReference type="Proteomes" id="UP001623330"/>
    </source>
</evidence>
<organism evidence="8 9">
    <name type="scientific">Nakaseomyces bracarensis</name>
    <dbReference type="NCBI Taxonomy" id="273131"/>
    <lineage>
        <taxon>Eukaryota</taxon>
        <taxon>Fungi</taxon>
        <taxon>Dikarya</taxon>
        <taxon>Ascomycota</taxon>
        <taxon>Saccharomycotina</taxon>
        <taxon>Saccharomycetes</taxon>
        <taxon>Saccharomycetales</taxon>
        <taxon>Saccharomycetaceae</taxon>
        <taxon>Nakaseomyces</taxon>
    </lineage>
</organism>
<dbReference type="PROSITE" id="PS50305">
    <property type="entry name" value="SIRTUIN"/>
    <property type="match status" value="1"/>
</dbReference>
<reference evidence="8 9" key="1">
    <citation type="submission" date="2024-05" db="EMBL/GenBank/DDBJ databases">
        <title>Long read based assembly of the Candida bracarensis genome reveals expanded adhesin content.</title>
        <authorList>
            <person name="Marcet-Houben M."/>
            <person name="Ksiezopolska E."/>
            <person name="Gabaldon T."/>
        </authorList>
    </citation>
    <scope>NUCLEOTIDE SEQUENCE [LARGE SCALE GENOMIC DNA]</scope>
    <source>
        <strain evidence="8 9">CBM6</strain>
    </source>
</reference>
<keyword evidence="3" id="KW-0808">Transferase</keyword>
<feature type="binding site" evidence="5">
    <location>
        <position position="217"/>
    </location>
    <ligand>
        <name>Zn(2+)</name>
        <dbReference type="ChEBI" id="CHEBI:29105"/>
    </ligand>
</feature>